<proteinExistence type="predicted"/>
<dbReference type="EMBL" id="VSDO01000003">
    <property type="protein sequence ID" value="TYA11809.1"/>
    <property type="molecule type" value="Genomic_DNA"/>
</dbReference>
<protein>
    <submittedName>
        <fullName evidence="2">Sugar phosphate isomerase/epimerase</fullName>
    </submittedName>
</protein>
<dbReference type="PANTHER" id="PTHR12110">
    <property type="entry name" value="HYDROXYPYRUVATE ISOMERASE"/>
    <property type="match status" value="1"/>
</dbReference>
<accession>A0A5D0CP65</accession>
<feature type="domain" description="Xylose isomerase-like TIM barrel" evidence="1">
    <location>
        <begin position="21"/>
        <end position="248"/>
    </location>
</feature>
<dbReference type="Pfam" id="PF01261">
    <property type="entry name" value="AP_endonuc_2"/>
    <property type="match status" value="1"/>
</dbReference>
<evidence type="ECO:0000259" key="1">
    <source>
        <dbReference type="Pfam" id="PF01261"/>
    </source>
</evidence>
<dbReference type="RefSeq" id="WP_148452790.1">
    <property type="nucleotide sequence ID" value="NZ_VSDO01000003.1"/>
</dbReference>
<organism evidence="2 3">
    <name type="scientific">Paenibacillus faecis</name>
    <dbReference type="NCBI Taxonomy" id="862114"/>
    <lineage>
        <taxon>Bacteria</taxon>
        <taxon>Bacillati</taxon>
        <taxon>Bacillota</taxon>
        <taxon>Bacilli</taxon>
        <taxon>Bacillales</taxon>
        <taxon>Paenibacillaceae</taxon>
        <taxon>Paenibacillus</taxon>
    </lineage>
</organism>
<gene>
    <name evidence="2" type="ORF">FRY98_13720</name>
</gene>
<sequence>MKLSISNIAWDSGEDDLVIPLLQEMGITEIEIAPTKFWGQPLQITDSEIDNLKREWLDKGISFVAMQSLLFGKNHFNIFTPDDSRQEMICYLSGIISLAGKLGVKSLVFGSPKNRKAGSLSYKEQMEIAIPFFDKLGTLAEKAGVILCIEANPVQYGCDFITNTDEAIRLVQEVNNPGFQLHLDAGAMALNDEDIYPVIERSMPYLQHFHISEPYLSLVGAGETKHKHMAQALRTWGYDKWVSIEMKNNLLGNNVECIETALTYALGTYIQ</sequence>
<name>A0A5D0CP65_9BACL</name>
<keyword evidence="3" id="KW-1185">Reference proteome</keyword>
<dbReference type="InterPro" id="IPR013022">
    <property type="entry name" value="Xyl_isomerase-like_TIM-brl"/>
</dbReference>
<evidence type="ECO:0000313" key="3">
    <source>
        <dbReference type="Proteomes" id="UP000325218"/>
    </source>
</evidence>
<dbReference type="Gene3D" id="3.20.20.150">
    <property type="entry name" value="Divalent-metal-dependent TIM barrel enzymes"/>
    <property type="match status" value="1"/>
</dbReference>
<dbReference type="InterPro" id="IPR036237">
    <property type="entry name" value="Xyl_isomerase-like_sf"/>
</dbReference>
<dbReference type="AlphaFoldDB" id="A0A5D0CP65"/>
<evidence type="ECO:0000313" key="2">
    <source>
        <dbReference type="EMBL" id="TYA11809.1"/>
    </source>
</evidence>
<keyword evidence="2" id="KW-0413">Isomerase</keyword>
<dbReference type="OrthoDB" id="9801426at2"/>
<dbReference type="InterPro" id="IPR050312">
    <property type="entry name" value="IolE/XylAMocC-like"/>
</dbReference>
<dbReference type="GO" id="GO:0016853">
    <property type="term" value="F:isomerase activity"/>
    <property type="evidence" value="ECO:0007669"/>
    <property type="project" value="UniProtKB-KW"/>
</dbReference>
<dbReference type="Proteomes" id="UP000325218">
    <property type="component" value="Unassembled WGS sequence"/>
</dbReference>
<comment type="caution">
    <text evidence="2">The sequence shown here is derived from an EMBL/GenBank/DDBJ whole genome shotgun (WGS) entry which is preliminary data.</text>
</comment>
<reference evidence="2 3" key="1">
    <citation type="submission" date="2019-08" db="EMBL/GenBank/DDBJ databases">
        <title>Genome sequencing of Paenibacillus faecis DSM 23593(T).</title>
        <authorList>
            <person name="Kook J.-K."/>
            <person name="Park S.-N."/>
            <person name="Lim Y.K."/>
        </authorList>
    </citation>
    <scope>NUCLEOTIDE SEQUENCE [LARGE SCALE GENOMIC DNA]</scope>
    <source>
        <strain evidence="2 3">DSM 23593</strain>
    </source>
</reference>
<dbReference type="PANTHER" id="PTHR12110:SF21">
    <property type="entry name" value="XYLOSE ISOMERASE-LIKE TIM BARREL DOMAIN-CONTAINING PROTEIN"/>
    <property type="match status" value="1"/>
</dbReference>
<dbReference type="SUPFAM" id="SSF51658">
    <property type="entry name" value="Xylose isomerase-like"/>
    <property type="match status" value="1"/>
</dbReference>